<dbReference type="InterPro" id="IPR002110">
    <property type="entry name" value="Ankyrin_rpt"/>
</dbReference>
<dbReference type="InterPro" id="IPR011015">
    <property type="entry name" value="LEM/LEM-like_dom_sf"/>
</dbReference>
<evidence type="ECO:0000313" key="4">
    <source>
        <dbReference type="EMBL" id="RXM94315.1"/>
    </source>
</evidence>
<dbReference type="SUPFAM" id="SSF48403">
    <property type="entry name" value="Ankyrin repeat"/>
    <property type="match status" value="1"/>
</dbReference>
<proteinExistence type="predicted"/>
<evidence type="ECO:0000313" key="5">
    <source>
        <dbReference type="Proteomes" id="UP000289886"/>
    </source>
</evidence>
<dbReference type="Pfam" id="PF03020">
    <property type="entry name" value="LEM"/>
    <property type="match status" value="1"/>
</dbReference>
<reference evidence="4 5" key="1">
    <citation type="submission" date="2019-01" db="EMBL/GenBank/DDBJ databases">
        <title>Draft Genome and Complete Hox-Cluster Characterization of the Sterlet Sturgeon (Acipenser ruthenus).</title>
        <authorList>
            <person name="Wei Q."/>
        </authorList>
    </citation>
    <scope>NUCLEOTIDE SEQUENCE [LARGE SCALE GENOMIC DNA]</scope>
    <source>
        <strain evidence="4">WHYD16114868_AA</strain>
        <tissue evidence="4">Blood</tissue>
    </source>
</reference>
<dbReference type="EMBL" id="SCEB01003511">
    <property type="protein sequence ID" value="RXM94315.1"/>
    <property type="molecule type" value="Genomic_DNA"/>
</dbReference>
<dbReference type="SMART" id="SM00248">
    <property type="entry name" value="ANK"/>
    <property type="match status" value="4"/>
</dbReference>
<dbReference type="SMART" id="SM00540">
    <property type="entry name" value="LEM"/>
    <property type="match status" value="1"/>
</dbReference>
<feature type="region of interest" description="Disordered" evidence="2">
    <location>
        <begin position="510"/>
        <end position="548"/>
    </location>
</feature>
<dbReference type="PROSITE" id="PS50088">
    <property type="entry name" value="ANK_REPEAT"/>
    <property type="match status" value="2"/>
</dbReference>
<dbReference type="CDD" id="cd21502">
    <property type="entry name" value="vWA_BABAM1"/>
    <property type="match status" value="1"/>
</dbReference>
<protein>
    <submittedName>
        <fullName evidence="4">BRISC and BRCA1-A complex member 1</fullName>
    </submittedName>
</protein>
<sequence length="1346" mass="147090">MNITRRNLALQLCKAVNDGDPRQVEVLLKRGADPNLVSPKGVAAVHLAAGKETEKRICCLKLLLQHQADPNVRSVDDLTPLHIAALWGCYQNLHLLLQNGGDPSLVDQEGNTAADLASQQENRKCAQILQEYLSYSQLESEHEDPSRCQFSFYRSCGGDGSFFHELVEDGVLDDSSESVLGDCPLSSTRRSLQDSDHLDLSAISARNSWGGRGSLSGQPAQQWRRGSDQGGGVASVLSSTRVSTSGRTDSQAVRVLLPVLQEDVALSDSHFQPGATDRGSLEPVHKNAGGASAVRAPLPARRKSVSFREVDEYFPACRAESPVHPGSEKDQPDSSVDTTVDFSTYSDFMDSERMVTVMKFQGLDVTSPDHVFVFCQQDNSTSPSLDKTVVEQYFPEEEEEEEEVEVQQAADRGPPIQALTRGSSSSSSQYSSCESECYHSVMNTSLQHRADSAEEAVEGSLANGRNSPLPLTPGVQQGSSASGGCVMVRSPNPRSSLPFSLAGDWEAENRSLSTGGEATRGEGSSQEEESKRDSPRVREVSQGSLSPSQATVLVQRSVASPSLGSEEAGFREMLRILMLSTKVPQPLPAADGQTETREDPEGEETLPDTVPISASNAVSLRGGSDHQLEKEILLSSKFSSGNRVTPMGVEVAEQNSPPRSLTPSSFVTGRSKIRQSRCLLRTSSINSSTASSSCTSLFEETIPTPVRLRRRERSPPGDPRETPLQESHDGEETASGTGRLGTSEEAASTGFWSRGWEGSEGAGASQADTVLISGPGYSQASTVMIERNPPTEGTGNRGNPVATVVVEESVRGEDVNDVFHPKGLFQDDEVTLPNGDGTDIAGFLTDDCSSISGDGIKIAPQEAPRCPSDSSAQRDESWMTEDGENTRLEERLQFAARDNPSRLYPPGPSSSSDSGREHCGSQVSSRCGSRYSISRLSGAPQALRKFEANLSFTPGGRPLILGVAEPVEFLYTDEEEGHALIECHVPPTANTSACSDTSASEETVLYDWRSFHVSPGKGKENRSPDREVPPQIRRLKDGELRQRLKELGEEPGPINSMTRPVYLRQLSRLEQEPCGKATKHNPGYSPELAACLSTFTPPDCQADMMALCQQFDQPDLSRKWREGVVKSSFNYLLLDPRVTKNLPFRSSTISPGERFETFVRAVFYVGKGKRSRPYSHLYEALEYYKGDKTSKIICLDLSEEMSLQKLESFNGSKTNALNVSQKMIEMFVRTKHKIDKRHEFALVVVNDDALWKMLQSPYFFFDVVYLHNGAEEQGEESSWKDVYTSFCNLDSKGICYRFEVSLCGPAIELHNCMAKLLSHPLQRPFQSHASYSLLEGEESQEIEATV</sequence>
<organism evidence="4 5">
    <name type="scientific">Acipenser ruthenus</name>
    <name type="common">Sterlet sturgeon</name>
    <dbReference type="NCBI Taxonomy" id="7906"/>
    <lineage>
        <taxon>Eukaryota</taxon>
        <taxon>Metazoa</taxon>
        <taxon>Chordata</taxon>
        <taxon>Craniata</taxon>
        <taxon>Vertebrata</taxon>
        <taxon>Euteleostomi</taxon>
        <taxon>Actinopterygii</taxon>
        <taxon>Chondrostei</taxon>
        <taxon>Acipenseriformes</taxon>
        <taxon>Acipenseridae</taxon>
        <taxon>Acipenser</taxon>
    </lineage>
</organism>
<dbReference type="InterPro" id="IPR034998">
    <property type="entry name" value="ANKLE1"/>
</dbReference>
<dbReference type="Gene3D" id="1.25.40.20">
    <property type="entry name" value="Ankyrin repeat-containing domain"/>
    <property type="match status" value="2"/>
</dbReference>
<feature type="region of interest" description="Disordered" evidence="2">
    <location>
        <begin position="585"/>
        <end position="609"/>
    </location>
</feature>
<dbReference type="InterPro" id="IPR003887">
    <property type="entry name" value="LEM_dom"/>
</dbReference>
<feature type="repeat" description="ANK" evidence="1">
    <location>
        <begin position="40"/>
        <end position="75"/>
    </location>
</feature>
<dbReference type="GO" id="GO:0000712">
    <property type="term" value="P:resolution of meiotic recombination intermediates"/>
    <property type="evidence" value="ECO:0007669"/>
    <property type="project" value="TreeGrafter"/>
</dbReference>
<feature type="compositionally biased region" description="Basic and acidic residues" evidence="2">
    <location>
        <begin position="528"/>
        <end position="539"/>
    </location>
</feature>
<feature type="domain" description="LEM" evidence="3">
    <location>
        <begin position="1029"/>
        <end position="1073"/>
    </location>
</feature>
<dbReference type="GO" id="GO:0004520">
    <property type="term" value="F:DNA endonuclease activity"/>
    <property type="evidence" value="ECO:0007669"/>
    <property type="project" value="TreeGrafter"/>
</dbReference>
<dbReference type="PANTHER" id="PTHR46427:SF1">
    <property type="entry name" value="ANKYRIN REPEAT AND LEM DOMAIN-CONTAINING PROTEIN 1"/>
    <property type="match status" value="1"/>
</dbReference>
<dbReference type="CDD" id="cd12934">
    <property type="entry name" value="LEM"/>
    <property type="match status" value="1"/>
</dbReference>
<feature type="region of interest" description="Disordered" evidence="2">
    <location>
        <begin position="449"/>
        <end position="489"/>
    </location>
</feature>
<feature type="region of interest" description="Disordered" evidence="2">
    <location>
        <begin position="703"/>
        <end position="764"/>
    </location>
</feature>
<feature type="region of interest" description="Disordered" evidence="2">
    <location>
        <begin position="398"/>
        <end position="430"/>
    </location>
</feature>
<evidence type="ECO:0000259" key="3">
    <source>
        <dbReference type="PROSITE" id="PS50954"/>
    </source>
</evidence>
<dbReference type="PROSITE" id="PS50954">
    <property type="entry name" value="LEM"/>
    <property type="match status" value="1"/>
</dbReference>
<dbReference type="Proteomes" id="UP000289886">
    <property type="component" value="Unassembled WGS sequence"/>
</dbReference>
<keyword evidence="5" id="KW-1185">Reference proteome</keyword>
<evidence type="ECO:0000256" key="2">
    <source>
        <dbReference type="SAM" id="MobiDB-lite"/>
    </source>
</evidence>
<dbReference type="PROSITE" id="PS50297">
    <property type="entry name" value="ANK_REP_REGION"/>
    <property type="match status" value="1"/>
</dbReference>
<feature type="region of interest" description="Disordered" evidence="2">
    <location>
        <begin position="209"/>
        <end position="248"/>
    </location>
</feature>
<comment type="caution">
    <text evidence="4">The sequence shown here is derived from an EMBL/GenBank/DDBJ whole genome shotgun (WGS) entry which is preliminary data.</text>
</comment>
<feature type="compositionally biased region" description="Polar residues" evidence="2">
    <location>
        <begin position="236"/>
        <end position="248"/>
    </location>
</feature>
<dbReference type="GO" id="GO:0005654">
    <property type="term" value="C:nucleoplasm"/>
    <property type="evidence" value="ECO:0007669"/>
    <property type="project" value="TreeGrafter"/>
</dbReference>
<keyword evidence="1" id="KW-0040">ANK repeat</keyword>
<dbReference type="Pfam" id="PF22945">
    <property type="entry name" value="LEM-3_GIY-YIG"/>
    <property type="match status" value="1"/>
</dbReference>
<dbReference type="Pfam" id="PF12796">
    <property type="entry name" value="Ank_2"/>
    <property type="match status" value="1"/>
</dbReference>
<dbReference type="PANTHER" id="PTHR46427">
    <property type="entry name" value="ANKYRIN REPEAT AND LEM DOMAIN-CONTAINING PROTEIN 1"/>
    <property type="match status" value="1"/>
</dbReference>
<dbReference type="GO" id="GO:0005737">
    <property type="term" value="C:cytoplasm"/>
    <property type="evidence" value="ECO:0007669"/>
    <property type="project" value="TreeGrafter"/>
</dbReference>
<feature type="repeat" description="ANK" evidence="1">
    <location>
        <begin position="76"/>
        <end position="108"/>
    </location>
</feature>
<dbReference type="InterPro" id="IPR036770">
    <property type="entry name" value="Ankyrin_rpt-contain_sf"/>
</dbReference>
<evidence type="ECO:0000256" key="1">
    <source>
        <dbReference type="PROSITE-ProRule" id="PRU00023"/>
    </source>
</evidence>
<gene>
    <name evidence="4" type="ORF">EOD39_18119</name>
</gene>
<name>A0A444V1K2_ACIRT</name>
<dbReference type="Gene3D" id="1.10.720.40">
    <property type="match status" value="1"/>
</dbReference>
<dbReference type="SUPFAM" id="SSF63451">
    <property type="entry name" value="LEM domain"/>
    <property type="match status" value="1"/>
</dbReference>
<feature type="region of interest" description="Disordered" evidence="2">
    <location>
        <begin position="857"/>
        <end position="925"/>
    </location>
</feature>
<dbReference type="GO" id="GO:0000724">
    <property type="term" value="P:double-strand break repair via homologous recombination"/>
    <property type="evidence" value="ECO:0007669"/>
    <property type="project" value="TreeGrafter"/>
</dbReference>
<accession>A0A444V1K2</accession>
<feature type="compositionally biased region" description="Basic and acidic residues" evidence="2">
    <location>
        <begin position="713"/>
        <end position="731"/>
    </location>
</feature>